<dbReference type="AlphaFoldDB" id="A0AAD1R3N2"/>
<evidence type="ECO:0000256" key="3">
    <source>
        <dbReference type="ARBA" id="ARBA00023242"/>
    </source>
</evidence>
<dbReference type="PANTHER" id="PTHR13293">
    <property type="entry name" value="AKIRIN-RELATED"/>
    <property type="match status" value="1"/>
</dbReference>
<protein>
    <submittedName>
        <fullName evidence="5">Akirin-1</fullName>
    </submittedName>
</protein>
<name>A0AAD1R3N2_PELCU</name>
<feature type="compositionally biased region" description="Polar residues" evidence="4">
    <location>
        <begin position="151"/>
        <end position="162"/>
    </location>
</feature>
<dbReference type="GO" id="GO:0045663">
    <property type="term" value="P:positive regulation of myoblast differentiation"/>
    <property type="evidence" value="ECO:0007669"/>
    <property type="project" value="TreeGrafter"/>
</dbReference>
<evidence type="ECO:0000256" key="2">
    <source>
        <dbReference type="ARBA" id="ARBA00005625"/>
    </source>
</evidence>
<dbReference type="GO" id="GO:0000785">
    <property type="term" value="C:chromatin"/>
    <property type="evidence" value="ECO:0007669"/>
    <property type="project" value="TreeGrafter"/>
</dbReference>
<accession>A0AAD1R3N2</accession>
<feature type="region of interest" description="Disordered" evidence="4">
    <location>
        <begin position="143"/>
        <end position="162"/>
    </location>
</feature>
<feature type="region of interest" description="Disordered" evidence="4">
    <location>
        <begin position="17"/>
        <end position="63"/>
    </location>
</feature>
<evidence type="ECO:0000256" key="1">
    <source>
        <dbReference type="ARBA" id="ARBA00004123"/>
    </source>
</evidence>
<evidence type="ECO:0000313" key="6">
    <source>
        <dbReference type="Proteomes" id="UP001295444"/>
    </source>
</evidence>
<proteinExistence type="inferred from homology"/>
<dbReference type="GO" id="GO:0010592">
    <property type="term" value="P:positive regulation of lamellipodium assembly"/>
    <property type="evidence" value="ECO:0007669"/>
    <property type="project" value="TreeGrafter"/>
</dbReference>
<gene>
    <name evidence="5" type="ORF">PECUL_23A054507</name>
</gene>
<comment type="subcellular location">
    <subcellularLocation>
        <location evidence="1">Nucleus</location>
    </subcellularLocation>
</comment>
<keyword evidence="3" id="KW-0539">Nucleus</keyword>
<evidence type="ECO:0000256" key="4">
    <source>
        <dbReference type="SAM" id="MobiDB-lite"/>
    </source>
</evidence>
<dbReference type="InterPro" id="IPR024132">
    <property type="entry name" value="Akirin"/>
</dbReference>
<dbReference type="GO" id="GO:0003712">
    <property type="term" value="F:transcription coregulator activity"/>
    <property type="evidence" value="ECO:0007669"/>
    <property type="project" value="TreeGrafter"/>
</dbReference>
<sequence length="162" mass="18213">MACGATLKRSVEFEALMSPQSPKRRRCVPLQVSPAPSPSQRCGHRTDTQQAQPATQLGADRRLTPEQIFQNLKQEYTRYQRQRHLDETFSQIESGSSLDGQASFSPLTTPASPGNENQSVLFFYFIFSVRQFYSTFSDNFPTRFTGKEGPTNIQPATSRNAV</sequence>
<keyword evidence="6" id="KW-1185">Reference proteome</keyword>
<dbReference type="GO" id="GO:0045944">
    <property type="term" value="P:positive regulation of transcription by RNA polymerase II"/>
    <property type="evidence" value="ECO:0007669"/>
    <property type="project" value="TreeGrafter"/>
</dbReference>
<organism evidence="5 6">
    <name type="scientific">Pelobates cultripes</name>
    <name type="common">Western spadefoot toad</name>
    <dbReference type="NCBI Taxonomy" id="61616"/>
    <lineage>
        <taxon>Eukaryota</taxon>
        <taxon>Metazoa</taxon>
        <taxon>Chordata</taxon>
        <taxon>Craniata</taxon>
        <taxon>Vertebrata</taxon>
        <taxon>Euteleostomi</taxon>
        <taxon>Amphibia</taxon>
        <taxon>Batrachia</taxon>
        <taxon>Anura</taxon>
        <taxon>Pelobatoidea</taxon>
        <taxon>Pelobatidae</taxon>
        <taxon>Pelobates</taxon>
    </lineage>
</organism>
<dbReference type="PANTHER" id="PTHR13293:SF9">
    <property type="entry name" value="AKIRIN-1"/>
    <property type="match status" value="1"/>
</dbReference>
<dbReference type="Proteomes" id="UP001295444">
    <property type="component" value="Chromosome 01"/>
</dbReference>
<dbReference type="GO" id="GO:0010759">
    <property type="term" value="P:positive regulation of macrophage chemotaxis"/>
    <property type="evidence" value="ECO:0007669"/>
    <property type="project" value="TreeGrafter"/>
</dbReference>
<dbReference type="GO" id="GO:1902723">
    <property type="term" value="P:negative regulation of skeletal muscle satellite cell proliferation"/>
    <property type="evidence" value="ECO:0007669"/>
    <property type="project" value="TreeGrafter"/>
</dbReference>
<dbReference type="GO" id="GO:0014839">
    <property type="term" value="P:myoblast migration involved in skeletal muscle regeneration"/>
    <property type="evidence" value="ECO:0007669"/>
    <property type="project" value="TreeGrafter"/>
</dbReference>
<reference evidence="5" key="1">
    <citation type="submission" date="2022-03" db="EMBL/GenBank/DDBJ databases">
        <authorList>
            <person name="Alioto T."/>
            <person name="Alioto T."/>
            <person name="Gomez Garrido J."/>
        </authorList>
    </citation>
    <scope>NUCLEOTIDE SEQUENCE</scope>
</reference>
<dbReference type="GO" id="GO:0005634">
    <property type="term" value="C:nucleus"/>
    <property type="evidence" value="ECO:0007669"/>
    <property type="project" value="UniProtKB-SubCell"/>
</dbReference>
<dbReference type="EMBL" id="OW240912">
    <property type="protein sequence ID" value="CAH2223257.1"/>
    <property type="molecule type" value="Genomic_DNA"/>
</dbReference>
<comment type="similarity">
    <text evidence="2">Belongs to the akirin family.</text>
</comment>
<evidence type="ECO:0000313" key="5">
    <source>
        <dbReference type="EMBL" id="CAH2223257.1"/>
    </source>
</evidence>